<evidence type="ECO:0000256" key="8">
    <source>
        <dbReference type="RuleBase" id="RU364100"/>
    </source>
</evidence>
<dbReference type="PANTHER" id="PTHR13604:SF0">
    <property type="entry name" value="ABASIC SITE PROCESSING PROTEIN HMCES"/>
    <property type="match status" value="1"/>
</dbReference>
<keyword evidence="5" id="KW-0190">Covalent protein-DNA linkage</keyword>
<reference evidence="10" key="1">
    <citation type="journal article" date="2019" name="Int. J. Syst. Evol. Microbiol.">
        <title>The Global Catalogue of Microorganisms (GCM) 10K type strain sequencing project: providing services to taxonomists for standard genome sequencing and annotation.</title>
        <authorList>
            <consortium name="The Broad Institute Genomics Platform"/>
            <consortium name="The Broad Institute Genome Sequencing Center for Infectious Disease"/>
            <person name="Wu L."/>
            <person name="Ma J."/>
        </authorList>
    </citation>
    <scope>NUCLEOTIDE SEQUENCE [LARGE SCALE GENOMIC DNA]</scope>
    <source>
        <strain evidence="10">KCTC 42498</strain>
    </source>
</reference>
<evidence type="ECO:0000256" key="6">
    <source>
        <dbReference type="ARBA" id="ARBA00023125"/>
    </source>
</evidence>
<evidence type="ECO:0000256" key="2">
    <source>
        <dbReference type="ARBA" id="ARBA00022670"/>
    </source>
</evidence>
<proteinExistence type="inferred from homology"/>
<organism evidence="9 10">
    <name type="scientific">Pontibacter locisalis</name>
    <dbReference type="NCBI Taxonomy" id="1719035"/>
    <lineage>
        <taxon>Bacteria</taxon>
        <taxon>Pseudomonadati</taxon>
        <taxon>Bacteroidota</taxon>
        <taxon>Cytophagia</taxon>
        <taxon>Cytophagales</taxon>
        <taxon>Hymenobacteraceae</taxon>
        <taxon>Pontibacter</taxon>
    </lineage>
</organism>
<protein>
    <recommendedName>
        <fullName evidence="8">Abasic site processing protein</fullName>
        <ecNumber evidence="8">3.4.-.-</ecNumber>
    </recommendedName>
</protein>
<dbReference type="Proteomes" id="UP001597544">
    <property type="component" value="Unassembled WGS sequence"/>
</dbReference>
<dbReference type="EC" id="3.4.-.-" evidence="8"/>
<evidence type="ECO:0000256" key="5">
    <source>
        <dbReference type="ARBA" id="ARBA00023124"/>
    </source>
</evidence>
<keyword evidence="10" id="KW-1185">Reference proteome</keyword>
<evidence type="ECO:0000256" key="1">
    <source>
        <dbReference type="ARBA" id="ARBA00008136"/>
    </source>
</evidence>
<evidence type="ECO:0000256" key="4">
    <source>
        <dbReference type="ARBA" id="ARBA00022801"/>
    </source>
</evidence>
<dbReference type="PANTHER" id="PTHR13604">
    <property type="entry name" value="DC12-RELATED"/>
    <property type="match status" value="1"/>
</dbReference>
<keyword evidence="3" id="KW-0227">DNA damage</keyword>
<dbReference type="SUPFAM" id="SSF143081">
    <property type="entry name" value="BB1717-like"/>
    <property type="match status" value="1"/>
</dbReference>
<gene>
    <name evidence="9" type="ORF">ACFSRY_09920</name>
</gene>
<evidence type="ECO:0000256" key="3">
    <source>
        <dbReference type="ARBA" id="ARBA00022763"/>
    </source>
</evidence>
<dbReference type="Gene3D" id="3.90.1680.10">
    <property type="entry name" value="SOS response associated peptidase-like"/>
    <property type="match status" value="1"/>
</dbReference>
<keyword evidence="4 8" id="KW-0378">Hydrolase</keyword>
<sequence>MCGRYSVATTVKDKNNKASRVARLLEKHKVEALYNAAPSQLLPVVTSDEPERVQLFSWGLLPHWSKDRNHRNKPINARAETLLEKPSFRELVSRRHCLIPADGFYEWRKTGAGKVPYRFLLKSEELFSFAGLWDEWADAETGEVQQTFTIITTQANELVKPTHDRMPVILSPEKEEAWLNVTKGNHLLQELLQPFPTQQMKAYAVSSLVNAVPNNSAALLAQVPEQGSLF</sequence>
<keyword evidence="2 8" id="KW-0645">Protease</keyword>
<comment type="caution">
    <text evidence="9">The sequence shown here is derived from an EMBL/GenBank/DDBJ whole genome shotgun (WGS) entry which is preliminary data.</text>
</comment>
<dbReference type="EMBL" id="JBHULU010000013">
    <property type="protein sequence ID" value="MFD2514183.1"/>
    <property type="molecule type" value="Genomic_DNA"/>
</dbReference>
<dbReference type="GO" id="GO:0016787">
    <property type="term" value="F:hydrolase activity"/>
    <property type="evidence" value="ECO:0007669"/>
    <property type="project" value="UniProtKB-KW"/>
</dbReference>
<dbReference type="InterPro" id="IPR003738">
    <property type="entry name" value="SRAP"/>
</dbReference>
<keyword evidence="6" id="KW-0238">DNA-binding</keyword>
<evidence type="ECO:0000256" key="7">
    <source>
        <dbReference type="ARBA" id="ARBA00023239"/>
    </source>
</evidence>
<evidence type="ECO:0000313" key="10">
    <source>
        <dbReference type="Proteomes" id="UP001597544"/>
    </source>
</evidence>
<name>A0ABW5IL66_9BACT</name>
<comment type="similarity">
    <text evidence="1 8">Belongs to the SOS response-associated peptidase family.</text>
</comment>
<evidence type="ECO:0000313" key="9">
    <source>
        <dbReference type="EMBL" id="MFD2514183.1"/>
    </source>
</evidence>
<dbReference type="InterPro" id="IPR036590">
    <property type="entry name" value="SRAP-like"/>
</dbReference>
<keyword evidence="7" id="KW-0456">Lyase</keyword>
<dbReference type="RefSeq" id="WP_377506251.1">
    <property type="nucleotide sequence ID" value="NZ_JBHULU010000013.1"/>
</dbReference>
<accession>A0ABW5IL66</accession>
<dbReference type="Pfam" id="PF02586">
    <property type="entry name" value="SRAP"/>
    <property type="match status" value="1"/>
</dbReference>